<reference evidence="2" key="1">
    <citation type="submission" date="2022-05" db="EMBL/GenBank/DDBJ databases">
        <title>The Musa troglodytarum L. genome provides insights into the mechanism of non-climacteric behaviour and enrichment of carotenoids.</title>
        <authorList>
            <person name="Wang J."/>
        </authorList>
    </citation>
    <scope>NUCLEOTIDE SEQUENCE</scope>
    <source>
        <tissue evidence="2">Leaf</tissue>
    </source>
</reference>
<dbReference type="EMBL" id="CP097505">
    <property type="protein sequence ID" value="URD92181.1"/>
    <property type="molecule type" value="Genomic_DNA"/>
</dbReference>
<feature type="signal peptide" evidence="1">
    <location>
        <begin position="1"/>
        <end position="27"/>
    </location>
</feature>
<evidence type="ECO:0000313" key="3">
    <source>
        <dbReference type="Proteomes" id="UP001055439"/>
    </source>
</evidence>
<gene>
    <name evidence="2" type="ORF">MUK42_01574</name>
</gene>
<evidence type="ECO:0000256" key="1">
    <source>
        <dbReference type="SAM" id="SignalP"/>
    </source>
</evidence>
<dbReference type="Proteomes" id="UP001055439">
    <property type="component" value="Chromosome 3"/>
</dbReference>
<name>A0A9E7FD75_9LILI</name>
<proteinExistence type="predicted"/>
<dbReference type="AlphaFoldDB" id="A0A9E7FD75"/>
<sequence>MSPRLSRFLPSLAVSHLIGLLSAVAGAAYSMQEALHNCKLCKWHASKSSDAYSRSGYDLSMNQDEMIKTGCLSDPYKVIMDYFK</sequence>
<accession>A0A9E7FD75</accession>
<protein>
    <submittedName>
        <fullName evidence="2">Uncharacterized protein</fullName>
    </submittedName>
</protein>
<evidence type="ECO:0000313" key="2">
    <source>
        <dbReference type="EMBL" id="URD92181.1"/>
    </source>
</evidence>
<feature type="chain" id="PRO_5039030829" evidence="1">
    <location>
        <begin position="28"/>
        <end position="84"/>
    </location>
</feature>
<organism evidence="2 3">
    <name type="scientific">Musa troglodytarum</name>
    <name type="common">fe'i banana</name>
    <dbReference type="NCBI Taxonomy" id="320322"/>
    <lineage>
        <taxon>Eukaryota</taxon>
        <taxon>Viridiplantae</taxon>
        <taxon>Streptophyta</taxon>
        <taxon>Embryophyta</taxon>
        <taxon>Tracheophyta</taxon>
        <taxon>Spermatophyta</taxon>
        <taxon>Magnoliopsida</taxon>
        <taxon>Liliopsida</taxon>
        <taxon>Zingiberales</taxon>
        <taxon>Musaceae</taxon>
        <taxon>Musa</taxon>
    </lineage>
</organism>
<keyword evidence="3" id="KW-1185">Reference proteome</keyword>
<keyword evidence="1" id="KW-0732">Signal</keyword>